<sequence>MINRRHAPRAALPFLLNSECRQSYRHISPLLALSSAIIFLLNECNILKRRPVVGARQSEAAARPRVPYNGYSRKLRNGIKWSVWRPPSARSTVARSFAGDRFWRRLQASFGSQTAPSDRSGDTRQKMTNAATLPYSEFEGRLRCTCASSFCSRPIDDLRSPTRLFTALGCWAASLLRIRTAMSTVIAFCNTGKV</sequence>
<evidence type="ECO:0000313" key="2">
    <source>
        <dbReference type="Proteomes" id="UP000578036"/>
    </source>
</evidence>
<keyword evidence="2" id="KW-1185">Reference proteome</keyword>
<accession>A0A7W4VD80</accession>
<dbReference type="AlphaFoldDB" id="A0A7W4VD80"/>
<organism evidence="1 2">
    <name type="scientific">Cupriavidus alkaliphilus</name>
    <dbReference type="NCBI Taxonomy" id="942866"/>
    <lineage>
        <taxon>Bacteria</taxon>
        <taxon>Pseudomonadati</taxon>
        <taxon>Pseudomonadota</taxon>
        <taxon>Betaproteobacteria</taxon>
        <taxon>Burkholderiales</taxon>
        <taxon>Burkholderiaceae</taxon>
        <taxon>Cupriavidus</taxon>
    </lineage>
</organism>
<proteinExistence type="predicted"/>
<name>A0A7W4VD80_9BURK</name>
<dbReference type="EMBL" id="JACHWF010000005">
    <property type="protein sequence ID" value="MBB3009485.1"/>
    <property type="molecule type" value="Genomic_DNA"/>
</dbReference>
<comment type="caution">
    <text evidence="1">The sequence shown here is derived from an EMBL/GenBank/DDBJ whole genome shotgun (WGS) entry which is preliminary data.</text>
</comment>
<reference evidence="1 2" key="1">
    <citation type="submission" date="2020-08" db="EMBL/GenBank/DDBJ databases">
        <title>Genomic Encyclopedia of Type Strains, Phase IV (KMG-V): Genome sequencing to study the core and pangenomes of soil and plant-associated prokaryotes.</title>
        <authorList>
            <person name="Whitman W."/>
        </authorList>
    </citation>
    <scope>NUCLEOTIDE SEQUENCE [LARGE SCALE GENOMIC DNA]</scope>
    <source>
        <strain evidence="1 2">SLV-2362</strain>
    </source>
</reference>
<protein>
    <submittedName>
        <fullName evidence="1">Uncharacterized protein</fullName>
    </submittedName>
</protein>
<dbReference type="Proteomes" id="UP000578036">
    <property type="component" value="Unassembled WGS sequence"/>
</dbReference>
<evidence type="ECO:0000313" key="1">
    <source>
        <dbReference type="EMBL" id="MBB3009485.1"/>
    </source>
</evidence>
<gene>
    <name evidence="1" type="ORF">FHX61_004158</name>
</gene>